<dbReference type="Pfam" id="PF01451">
    <property type="entry name" value="LMWPc"/>
    <property type="match status" value="1"/>
</dbReference>
<protein>
    <recommendedName>
        <fullName evidence="2">Phosphotyrosine protein phosphatase I domain-containing protein</fullName>
    </recommendedName>
</protein>
<dbReference type="Gene3D" id="3.40.50.2300">
    <property type="match status" value="1"/>
</dbReference>
<evidence type="ECO:0000313" key="4">
    <source>
        <dbReference type="Proteomes" id="UP001597294"/>
    </source>
</evidence>
<evidence type="ECO:0000256" key="1">
    <source>
        <dbReference type="ARBA" id="ARBA00022849"/>
    </source>
</evidence>
<accession>A0ABW5BEH8</accession>
<dbReference type="RefSeq" id="WP_380248163.1">
    <property type="nucleotide sequence ID" value="NZ_JBHUII010000001.1"/>
</dbReference>
<evidence type="ECO:0000313" key="3">
    <source>
        <dbReference type="EMBL" id="MFD2204508.1"/>
    </source>
</evidence>
<keyword evidence="1" id="KW-0059">Arsenical resistance</keyword>
<reference evidence="4" key="1">
    <citation type="journal article" date="2019" name="Int. J. Syst. Evol. Microbiol.">
        <title>The Global Catalogue of Microorganisms (GCM) 10K type strain sequencing project: providing services to taxonomists for standard genome sequencing and annotation.</title>
        <authorList>
            <consortium name="The Broad Institute Genomics Platform"/>
            <consortium name="The Broad Institute Genome Sequencing Center for Infectious Disease"/>
            <person name="Wu L."/>
            <person name="Ma J."/>
        </authorList>
    </citation>
    <scope>NUCLEOTIDE SEQUENCE [LARGE SCALE GENOMIC DNA]</scope>
    <source>
        <strain evidence="4">CGMCC 4.7192</strain>
    </source>
</reference>
<dbReference type="PANTHER" id="PTHR43428">
    <property type="entry name" value="ARSENATE REDUCTASE"/>
    <property type="match status" value="1"/>
</dbReference>
<gene>
    <name evidence="3" type="ORF">ACFSKO_02745</name>
</gene>
<dbReference type="EMBL" id="JBHUII010000001">
    <property type="protein sequence ID" value="MFD2204508.1"/>
    <property type="molecule type" value="Genomic_DNA"/>
</dbReference>
<sequence>MVSQPLHVLFLSTANTARSLMSEVLLRDLAGGRAHCFSAGTTPVGTICPDVERYLSKKGYETAGLFSKTLQLFLEDGAPHIDLVVTVSACDERMPVLGPLGALRVHWEMPSIIDISSSAERKSMVKASYKALEDCIFQVLQPSWDGLTAREVQKLFERVQPKNTSLMSNNIAIPESLLFELGAEKIVYA</sequence>
<dbReference type="SMART" id="SM00226">
    <property type="entry name" value="LMWPc"/>
    <property type="match status" value="1"/>
</dbReference>
<name>A0ABW5BEH8_9PROT</name>
<organism evidence="3 4">
    <name type="scientific">Kiloniella antarctica</name>
    <dbReference type="NCBI Taxonomy" id="1550907"/>
    <lineage>
        <taxon>Bacteria</taxon>
        <taxon>Pseudomonadati</taxon>
        <taxon>Pseudomonadota</taxon>
        <taxon>Alphaproteobacteria</taxon>
        <taxon>Rhodospirillales</taxon>
        <taxon>Kiloniellaceae</taxon>
        <taxon>Kiloniella</taxon>
    </lineage>
</organism>
<dbReference type="Proteomes" id="UP001597294">
    <property type="component" value="Unassembled WGS sequence"/>
</dbReference>
<keyword evidence="4" id="KW-1185">Reference proteome</keyword>
<dbReference type="InterPro" id="IPR036196">
    <property type="entry name" value="Ptyr_pPase_sf"/>
</dbReference>
<proteinExistence type="predicted"/>
<evidence type="ECO:0000259" key="2">
    <source>
        <dbReference type="SMART" id="SM00226"/>
    </source>
</evidence>
<dbReference type="PANTHER" id="PTHR43428:SF1">
    <property type="entry name" value="ARSENATE REDUCTASE"/>
    <property type="match status" value="1"/>
</dbReference>
<dbReference type="SUPFAM" id="SSF52788">
    <property type="entry name" value="Phosphotyrosine protein phosphatases I"/>
    <property type="match status" value="1"/>
</dbReference>
<comment type="caution">
    <text evidence="3">The sequence shown here is derived from an EMBL/GenBank/DDBJ whole genome shotgun (WGS) entry which is preliminary data.</text>
</comment>
<feature type="domain" description="Phosphotyrosine protein phosphatase I" evidence="2">
    <location>
        <begin position="6"/>
        <end position="142"/>
    </location>
</feature>
<dbReference type="InterPro" id="IPR023485">
    <property type="entry name" value="Ptyr_pPase"/>
</dbReference>